<dbReference type="GO" id="GO:0016491">
    <property type="term" value="F:oxidoreductase activity"/>
    <property type="evidence" value="ECO:0007669"/>
    <property type="project" value="UniProtKB-KW"/>
</dbReference>
<feature type="domain" description="NADP-dependent oxidoreductase" evidence="2">
    <location>
        <begin position="14"/>
        <end position="305"/>
    </location>
</feature>
<sequence length="340" mass="36303">MEKRTLAGTTVRPVGLGCMNLSHGYSNFPTAQEGARLLQHALDAGVDHFDTATLYGGGRNEELLGSALLGRRDEYFLASKCGLAMVNGRGATDGRPATIKAQAEASLRKLNTDRIDLYYLHRLDRSVPVEDSVGALAELVAEGKIGGIGLSEVSAATLRRAHAVHPVAAVQNEYSLWTRNPELGLSQACRELGTTLVAFSPLARAFLTGKLADPAALPKGDMRHHMPRFNADNYPRNLELLAGFSAIAGRLGTTPAALAIAWVLAQGDHIVAIPGTTRKEHLDENLTAEDVVLDAATLAELDALINHGTVHGPRYSPAQQAAIDTETFPDETFPDETSQA</sequence>
<proteinExistence type="predicted"/>
<dbReference type="InterPro" id="IPR036812">
    <property type="entry name" value="NAD(P)_OxRdtase_dom_sf"/>
</dbReference>
<dbReference type="PRINTS" id="PR00069">
    <property type="entry name" value="ALDKETRDTASE"/>
</dbReference>
<protein>
    <submittedName>
        <fullName evidence="3">Oxidoreductase</fullName>
    </submittedName>
</protein>
<dbReference type="AlphaFoldDB" id="A0A5A7NUT7"/>
<dbReference type="Gene3D" id="3.20.20.100">
    <property type="entry name" value="NADP-dependent oxidoreductase domain"/>
    <property type="match status" value="1"/>
</dbReference>
<dbReference type="OrthoDB" id="9768793at2"/>
<dbReference type="InterPro" id="IPR050791">
    <property type="entry name" value="Aldo-Keto_reductase"/>
</dbReference>
<dbReference type="PANTHER" id="PTHR43625:SF40">
    <property type="entry name" value="ALDO-KETO REDUCTASE YAKC [NADP(+)]"/>
    <property type="match status" value="1"/>
</dbReference>
<gene>
    <name evidence="3" type="ORF">NCCP1664_21260</name>
</gene>
<dbReference type="Pfam" id="PF00248">
    <property type="entry name" value="Aldo_ket_red"/>
    <property type="match status" value="1"/>
</dbReference>
<comment type="caution">
    <text evidence="3">The sequence shown here is derived from an EMBL/GenBank/DDBJ whole genome shotgun (WGS) entry which is preliminary data.</text>
</comment>
<dbReference type="GO" id="GO:0005737">
    <property type="term" value="C:cytoplasm"/>
    <property type="evidence" value="ECO:0007669"/>
    <property type="project" value="TreeGrafter"/>
</dbReference>
<dbReference type="InterPro" id="IPR020471">
    <property type="entry name" value="AKR"/>
</dbReference>
<dbReference type="Proteomes" id="UP000325307">
    <property type="component" value="Unassembled WGS sequence"/>
</dbReference>
<reference evidence="3 4" key="1">
    <citation type="submission" date="2019-09" db="EMBL/GenBank/DDBJ databases">
        <title>Arthrobacter zafarii sp. nov., a moderately thermotolerant and halotolerant actinobacterium isolated from Cholistan desert soil of Pakistan.</title>
        <authorList>
            <person name="Amin A."/>
            <person name="Ahmed I."/>
            <person name="Khalid N."/>
            <person name="Schumann P."/>
            <person name="Busse H.J."/>
            <person name="Khan I.U."/>
            <person name="Li S."/>
            <person name="Li W.J."/>
        </authorList>
    </citation>
    <scope>NUCLEOTIDE SEQUENCE [LARGE SCALE GENOMIC DNA]</scope>
    <source>
        <strain evidence="3 4">NCCP-1664</strain>
    </source>
</reference>
<dbReference type="PANTHER" id="PTHR43625">
    <property type="entry name" value="AFLATOXIN B1 ALDEHYDE REDUCTASE"/>
    <property type="match status" value="1"/>
</dbReference>
<keyword evidence="1" id="KW-0560">Oxidoreductase</keyword>
<name>A0A5A7NUT7_9MICC</name>
<dbReference type="EMBL" id="BKDJ01000010">
    <property type="protein sequence ID" value="GER23631.1"/>
    <property type="molecule type" value="Genomic_DNA"/>
</dbReference>
<dbReference type="SUPFAM" id="SSF51430">
    <property type="entry name" value="NAD(P)-linked oxidoreductase"/>
    <property type="match status" value="1"/>
</dbReference>
<evidence type="ECO:0000256" key="1">
    <source>
        <dbReference type="ARBA" id="ARBA00023002"/>
    </source>
</evidence>
<keyword evidence="4" id="KW-1185">Reference proteome</keyword>
<dbReference type="InterPro" id="IPR023210">
    <property type="entry name" value="NADP_OxRdtase_dom"/>
</dbReference>
<evidence type="ECO:0000313" key="4">
    <source>
        <dbReference type="Proteomes" id="UP000325307"/>
    </source>
</evidence>
<evidence type="ECO:0000313" key="3">
    <source>
        <dbReference type="EMBL" id="GER23631.1"/>
    </source>
</evidence>
<accession>A0A5A7NUT7</accession>
<dbReference type="RefSeq" id="WP_149957221.1">
    <property type="nucleotide sequence ID" value="NZ_BKDJ01000010.1"/>
</dbReference>
<evidence type="ECO:0000259" key="2">
    <source>
        <dbReference type="Pfam" id="PF00248"/>
    </source>
</evidence>
<organism evidence="3 4">
    <name type="scientific">Zafaria cholistanensis</name>
    <dbReference type="NCBI Taxonomy" id="1682741"/>
    <lineage>
        <taxon>Bacteria</taxon>
        <taxon>Bacillati</taxon>
        <taxon>Actinomycetota</taxon>
        <taxon>Actinomycetes</taxon>
        <taxon>Micrococcales</taxon>
        <taxon>Micrococcaceae</taxon>
        <taxon>Zafaria</taxon>
    </lineage>
</organism>